<evidence type="ECO:0000256" key="1">
    <source>
        <dbReference type="SAM" id="MobiDB-lite"/>
    </source>
</evidence>
<feature type="region of interest" description="Disordered" evidence="1">
    <location>
        <begin position="17"/>
        <end position="36"/>
    </location>
</feature>
<name>A0A811UWX9_CERCA</name>
<comment type="caution">
    <text evidence="2">The sequence shown here is derived from an EMBL/GenBank/DDBJ whole genome shotgun (WGS) entry which is preliminary data.</text>
</comment>
<reference evidence="2" key="1">
    <citation type="submission" date="2020-11" db="EMBL/GenBank/DDBJ databases">
        <authorList>
            <person name="Whitehead M."/>
        </authorList>
    </citation>
    <scope>NUCLEOTIDE SEQUENCE</scope>
    <source>
        <strain evidence="2">EGII</strain>
    </source>
</reference>
<sequence length="123" mass="14146">TYDPTNLTQLFNNITPHFSTQSQLSQEPNTYNRNENRSNFMHTVNYNPTSTLIIKSHLGIDTEMSSEEESQAKHNNNNNPLHHRTPNTNHSTNFSLYQQNPNQSENETSTHNSNDIGMTDKKI</sequence>
<feature type="region of interest" description="Disordered" evidence="1">
    <location>
        <begin position="57"/>
        <end position="123"/>
    </location>
</feature>
<proteinExistence type="predicted"/>
<accession>A0A811UWX9</accession>
<dbReference type="Proteomes" id="UP000606786">
    <property type="component" value="Unassembled WGS sequence"/>
</dbReference>
<gene>
    <name evidence="2" type="ORF">CCAP1982_LOCUS11636</name>
</gene>
<evidence type="ECO:0000313" key="2">
    <source>
        <dbReference type="EMBL" id="CAD7003174.1"/>
    </source>
</evidence>
<keyword evidence="3" id="KW-1185">Reference proteome</keyword>
<dbReference type="EMBL" id="CAJHJT010000034">
    <property type="protein sequence ID" value="CAD7003174.1"/>
    <property type="molecule type" value="Genomic_DNA"/>
</dbReference>
<protein>
    <submittedName>
        <fullName evidence="2">(Mediterranean fruit fly) hypothetical protein</fullName>
    </submittedName>
</protein>
<dbReference type="AlphaFoldDB" id="A0A811UWX9"/>
<evidence type="ECO:0000313" key="3">
    <source>
        <dbReference type="Proteomes" id="UP000606786"/>
    </source>
</evidence>
<feature type="non-terminal residue" evidence="2">
    <location>
        <position position="1"/>
    </location>
</feature>
<feature type="compositionally biased region" description="Polar residues" evidence="1">
    <location>
        <begin position="73"/>
        <end position="116"/>
    </location>
</feature>
<organism evidence="2 3">
    <name type="scientific">Ceratitis capitata</name>
    <name type="common">Mediterranean fruit fly</name>
    <name type="synonym">Tephritis capitata</name>
    <dbReference type="NCBI Taxonomy" id="7213"/>
    <lineage>
        <taxon>Eukaryota</taxon>
        <taxon>Metazoa</taxon>
        <taxon>Ecdysozoa</taxon>
        <taxon>Arthropoda</taxon>
        <taxon>Hexapoda</taxon>
        <taxon>Insecta</taxon>
        <taxon>Pterygota</taxon>
        <taxon>Neoptera</taxon>
        <taxon>Endopterygota</taxon>
        <taxon>Diptera</taxon>
        <taxon>Brachycera</taxon>
        <taxon>Muscomorpha</taxon>
        <taxon>Tephritoidea</taxon>
        <taxon>Tephritidae</taxon>
        <taxon>Ceratitis</taxon>
        <taxon>Ceratitis</taxon>
    </lineage>
</organism>